<dbReference type="EMBL" id="BPLR01016191">
    <property type="protein sequence ID" value="GIY82003.1"/>
    <property type="molecule type" value="Genomic_DNA"/>
</dbReference>
<gene>
    <name evidence="1" type="ORF">CEXT_565541</name>
</gene>
<keyword evidence="2" id="KW-1185">Reference proteome</keyword>
<sequence>MKDVFVFCFPGVTILECDIFFCVRVEGFRPKFHSPPPPRYFMLARTSSRLFEKAIPCRRELESKSLCIVSQASKKTFWWVHFKVKGRG</sequence>
<accession>A0AAV4WI90</accession>
<evidence type="ECO:0000313" key="2">
    <source>
        <dbReference type="Proteomes" id="UP001054945"/>
    </source>
</evidence>
<name>A0AAV4WI90_CAEEX</name>
<protein>
    <recommendedName>
        <fullName evidence="3">Secreted protein</fullName>
    </recommendedName>
</protein>
<dbReference type="Proteomes" id="UP001054945">
    <property type="component" value="Unassembled WGS sequence"/>
</dbReference>
<comment type="caution">
    <text evidence="1">The sequence shown here is derived from an EMBL/GenBank/DDBJ whole genome shotgun (WGS) entry which is preliminary data.</text>
</comment>
<evidence type="ECO:0008006" key="3">
    <source>
        <dbReference type="Google" id="ProtNLM"/>
    </source>
</evidence>
<reference evidence="1 2" key="1">
    <citation type="submission" date="2021-06" db="EMBL/GenBank/DDBJ databases">
        <title>Caerostris extrusa draft genome.</title>
        <authorList>
            <person name="Kono N."/>
            <person name="Arakawa K."/>
        </authorList>
    </citation>
    <scope>NUCLEOTIDE SEQUENCE [LARGE SCALE GENOMIC DNA]</scope>
</reference>
<proteinExistence type="predicted"/>
<dbReference type="AlphaFoldDB" id="A0AAV4WI90"/>
<organism evidence="1 2">
    <name type="scientific">Caerostris extrusa</name>
    <name type="common">Bark spider</name>
    <name type="synonym">Caerostris bankana</name>
    <dbReference type="NCBI Taxonomy" id="172846"/>
    <lineage>
        <taxon>Eukaryota</taxon>
        <taxon>Metazoa</taxon>
        <taxon>Ecdysozoa</taxon>
        <taxon>Arthropoda</taxon>
        <taxon>Chelicerata</taxon>
        <taxon>Arachnida</taxon>
        <taxon>Araneae</taxon>
        <taxon>Araneomorphae</taxon>
        <taxon>Entelegynae</taxon>
        <taxon>Araneoidea</taxon>
        <taxon>Araneidae</taxon>
        <taxon>Caerostris</taxon>
    </lineage>
</organism>
<evidence type="ECO:0000313" key="1">
    <source>
        <dbReference type="EMBL" id="GIY82003.1"/>
    </source>
</evidence>